<gene>
    <name evidence="1" type="ORF">NCTC5047_06638</name>
</gene>
<accession>A0A377XRQ6</accession>
<dbReference type="EMBL" id="UGLH01000006">
    <property type="protein sequence ID" value="STT85550.1"/>
    <property type="molecule type" value="Genomic_DNA"/>
</dbReference>
<sequence>MKFCELPERVQEQAAERLSDELQGIVAWKEEERTDKAKAIAKSVRESFIALCADD</sequence>
<dbReference type="AlphaFoldDB" id="A0A377XRQ6"/>
<protein>
    <submittedName>
        <fullName evidence="1">Uncharacterized protein</fullName>
    </submittedName>
</protein>
<name>A0A377XRQ6_KLEPN</name>
<dbReference type="RefSeq" id="WP_004146377.1">
    <property type="nucleotide sequence ID" value="NZ_CAIJAJ010000067.1"/>
</dbReference>
<evidence type="ECO:0000313" key="1">
    <source>
        <dbReference type="EMBL" id="STT85550.1"/>
    </source>
</evidence>
<organism evidence="1 2">
    <name type="scientific">Klebsiella pneumoniae</name>
    <dbReference type="NCBI Taxonomy" id="573"/>
    <lineage>
        <taxon>Bacteria</taxon>
        <taxon>Pseudomonadati</taxon>
        <taxon>Pseudomonadota</taxon>
        <taxon>Gammaproteobacteria</taxon>
        <taxon>Enterobacterales</taxon>
        <taxon>Enterobacteriaceae</taxon>
        <taxon>Klebsiella/Raoultella group</taxon>
        <taxon>Klebsiella</taxon>
        <taxon>Klebsiella pneumoniae complex</taxon>
    </lineage>
</organism>
<dbReference type="Proteomes" id="UP000254340">
    <property type="component" value="Unassembled WGS sequence"/>
</dbReference>
<proteinExistence type="predicted"/>
<reference evidence="1 2" key="1">
    <citation type="submission" date="2018-06" db="EMBL/GenBank/DDBJ databases">
        <authorList>
            <consortium name="Pathogen Informatics"/>
            <person name="Doyle S."/>
        </authorList>
    </citation>
    <scope>NUCLEOTIDE SEQUENCE [LARGE SCALE GENOMIC DNA]</scope>
    <source>
        <strain evidence="1 2">NCTC5047</strain>
    </source>
</reference>
<evidence type="ECO:0000313" key="2">
    <source>
        <dbReference type="Proteomes" id="UP000254340"/>
    </source>
</evidence>